<gene>
    <name evidence="2" type="ORF">D9758_016128</name>
</gene>
<dbReference type="OrthoDB" id="3360976at2759"/>
<evidence type="ECO:0000313" key="3">
    <source>
        <dbReference type="Proteomes" id="UP000559256"/>
    </source>
</evidence>
<evidence type="ECO:0000259" key="1">
    <source>
        <dbReference type="Pfam" id="PF20236"/>
    </source>
</evidence>
<dbReference type="AlphaFoldDB" id="A0A8H5FDA2"/>
<feature type="domain" description="DUF6593" evidence="1">
    <location>
        <begin position="72"/>
        <end position="250"/>
    </location>
</feature>
<dbReference type="Proteomes" id="UP000559256">
    <property type="component" value="Unassembled WGS sequence"/>
</dbReference>
<name>A0A8H5FDA2_9AGAR</name>
<dbReference type="InterPro" id="IPR046528">
    <property type="entry name" value="DUF6593"/>
</dbReference>
<comment type="caution">
    <text evidence="2">The sequence shown here is derived from an EMBL/GenBank/DDBJ whole genome shotgun (WGS) entry which is preliminary data.</text>
</comment>
<organism evidence="2 3">
    <name type="scientific">Tetrapyrgos nigripes</name>
    <dbReference type="NCBI Taxonomy" id="182062"/>
    <lineage>
        <taxon>Eukaryota</taxon>
        <taxon>Fungi</taxon>
        <taxon>Dikarya</taxon>
        <taxon>Basidiomycota</taxon>
        <taxon>Agaricomycotina</taxon>
        <taxon>Agaricomycetes</taxon>
        <taxon>Agaricomycetidae</taxon>
        <taxon>Agaricales</taxon>
        <taxon>Marasmiineae</taxon>
        <taxon>Marasmiaceae</taxon>
        <taxon>Tetrapyrgos</taxon>
    </lineage>
</organism>
<accession>A0A8H5FDA2</accession>
<reference evidence="2 3" key="1">
    <citation type="journal article" date="2020" name="ISME J.">
        <title>Uncovering the hidden diversity of litter-decomposition mechanisms in mushroom-forming fungi.</title>
        <authorList>
            <person name="Floudas D."/>
            <person name="Bentzer J."/>
            <person name="Ahren D."/>
            <person name="Johansson T."/>
            <person name="Persson P."/>
            <person name="Tunlid A."/>
        </authorList>
    </citation>
    <scope>NUCLEOTIDE SEQUENCE [LARGE SCALE GENOMIC DNA]</scope>
    <source>
        <strain evidence="2 3">CBS 291.85</strain>
    </source>
</reference>
<dbReference type="EMBL" id="JAACJM010000312">
    <property type="protein sequence ID" value="KAF5332337.1"/>
    <property type="molecule type" value="Genomic_DNA"/>
</dbReference>
<protein>
    <recommendedName>
        <fullName evidence="1">DUF6593 domain-containing protein</fullName>
    </recommendedName>
</protein>
<sequence>MALLIHSREYGDGSEYTNVGSNHSISDSNDIDIIPSHYVKRLWRKPTLEIPTFAIGKNSNSASSSALTRYKTQYINKTPNSSDRSVQFSIVQDGQGFVLRHGDSDRGEEIAKLRWSQGSNPAGDILLPERIVEKGSITLGTKTMPVKDFMKKPGLIGAFSQSRVFTGPDGIEYKWKLVFCGNNPVYPDATYRELYFKNSSSGDSKFPIATTQRLTSRDGFLKDETHPLYISQHGLGILPFIISTLAILDRVDNM</sequence>
<keyword evidence="3" id="KW-1185">Reference proteome</keyword>
<dbReference type="Pfam" id="PF20236">
    <property type="entry name" value="DUF6593"/>
    <property type="match status" value="1"/>
</dbReference>
<proteinExistence type="predicted"/>
<evidence type="ECO:0000313" key="2">
    <source>
        <dbReference type="EMBL" id="KAF5332337.1"/>
    </source>
</evidence>